<evidence type="ECO:0000313" key="2">
    <source>
        <dbReference type="Proteomes" id="UP000198651"/>
    </source>
</evidence>
<proteinExistence type="predicted"/>
<dbReference type="EMBL" id="LN906597">
    <property type="protein sequence ID" value="CUT18104.1"/>
    <property type="molecule type" value="Genomic_DNA"/>
</dbReference>
<dbReference type="RefSeq" id="WP_092486808.1">
    <property type="nucleotide sequence ID" value="NZ_FLSL01000098.1"/>
</dbReference>
<sequence>MQKNVEIFFYFNSNRKLHSACSIVNDHYLRSPRKRMLIFCEDESSSVEMDHILWHFQKITFVPHAIYGTGVSQYTPIVIVHQITDVFEEEAVVVNLLVNKQLCNWNKASKIIEIVSSTDEHEKNMARQRFRTYRSQCPIINSVDLSKK</sequence>
<organism evidence="1 2">
    <name type="scientific">Candidatus Ichthyocystis hellenicum</name>
    <dbReference type="NCBI Taxonomy" id="1561003"/>
    <lineage>
        <taxon>Bacteria</taxon>
        <taxon>Pseudomonadati</taxon>
        <taxon>Pseudomonadota</taxon>
        <taxon>Betaproteobacteria</taxon>
        <taxon>Burkholderiales</taxon>
        <taxon>Candidatus Ichthyocystis</taxon>
    </lineage>
</organism>
<keyword evidence="2" id="KW-1185">Reference proteome</keyword>
<dbReference type="GO" id="GO:0003677">
    <property type="term" value="F:DNA binding"/>
    <property type="evidence" value="ECO:0007669"/>
    <property type="project" value="InterPro"/>
</dbReference>
<dbReference type="PANTHER" id="PTHR38767">
    <property type="entry name" value="DNA POLYMERASE III SUBUNIT CHI"/>
    <property type="match status" value="1"/>
</dbReference>
<dbReference type="GO" id="GO:0032298">
    <property type="term" value="P:positive regulation of DNA-templated DNA replication initiation"/>
    <property type="evidence" value="ECO:0007669"/>
    <property type="project" value="TreeGrafter"/>
</dbReference>
<dbReference type="STRING" id="1561003.Ark11_1300"/>
<gene>
    <name evidence="1" type="ORF">Ark11_1300</name>
</gene>
<dbReference type="Pfam" id="PF04364">
    <property type="entry name" value="DNA_pol3_chi"/>
    <property type="match status" value="1"/>
</dbReference>
<dbReference type="OrthoDB" id="5297568at2"/>
<evidence type="ECO:0000313" key="1">
    <source>
        <dbReference type="EMBL" id="CUT18104.1"/>
    </source>
</evidence>
<dbReference type="SUPFAM" id="SSF102400">
    <property type="entry name" value="DNA polymerase III chi subunit"/>
    <property type="match status" value="1"/>
</dbReference>
<dbReference type="Proteomes" id="UP000198651">
    <property type="component" value="Chromosome I"/>
</dbReference>
<dbReference type="InterPro" id="IPR007459">
    <property type="entry name" value="DNA_pol3_chi"/>
</dbReference>
<dbReference type="GO" id="GO:0006260">
    <property type="term" value="P:DNA replication"/>
    <property type="evidence" value="ECO:0007669"/>
    <property type="project" value="InterPro"/>
</dbReference>
<dbReference type="PANTHER" id="PTHR38767:SF1">
    <property type="entry name" value="DNA POLYMERASE III SUBUNIT CHI"/>
    <property type="match status" value="1"/>
</dbReference>
<dbReference type="InterPro" id="IPR036768">
    <property type="entry name" value="PolIII_chi_sf"/>
</dbReference>
<dbReference type="GO" id="GO:0003887">
    <property type="term" value="F:DNA-directed DNA polymerase activity"/>
    <property type="evidence" value="ECO:0007669"/>
    <property type="project" value="InterPro"/>
</dbReference>
<accession>A0A0S4M7J2</accession>
<dbReference type="AlphaFoldDB" id="A0A0S4M7J2"/>
<reference evidence="2" key="1">
    <citation type="submission" date="2015-11" db="EMBL/GenBank/DDBJ databases">
        <authorList>
            <person name="Seth-Smith H.M.B."/>
        </authorList>
    </citation>
    <scope>NUCLEOTIDE SEQUENCE [LARGE SCALE GENOMIC DNA]</scope>
    <source>
        <strain evidence="2">2013Ark11</strain>
    </source>
</reference>
<name>A0A0S4M7J2_9BURK</name>
<protein>
    <submittedName>
        <fullName evidence="1">Putative DNA polymerase III subunit chi</fullName>
    </submittedName>
</protein>
<dbReference type="Gene3D" id="3.40.50.10110">
    <property type="entry name" value="DNA polymerase III subunit chi"/>
    <property type="match status" value="1"/>
</dbReference>